<proteinExistence type="predicted"/>
<keyword evidence="3" id="KW-1185">Reference proteome</keyword>
<dbReference type="Pfam" id="PF11207">
    <property type="entry name" value="DUF2989"/>
    <property type="match status" value="1"/>
</dbReference>
<dbReference type="Proteomes" id="UP000596252">
    <property type="component" value="Chromosome"/>
</dbReference>
<organism evidence="2 3">
    <name type="scientific">Shewanella litorisediminis</name>
    <dbReference type="NCBI Taxonomy" id="1173586"/>
    <lineage>
        <taxon>Bacteria</taxon>
        <taxon>Pseudomonadati</taxon>
        <taxon>Pseudomonadota</taxon>
        <taxon>Gammaproteobacteria</taxon>
        <taxon>Alteromonadales</taxon>
        <taxon>Shewanellaceae</taxon>
        <taxon>Shewanella</taxon>
    </lineage>
</organism>
<accession>A0ABX7G8N5</accession>
<feature type="region of interest" description="Disordered" evidence="1">
    <location>
        <begin position="267"/>
        <end position="289"/>
    </location>
</feature>
<evidence type="ECO:0000313" key="2">
    <source>
        <dbReference type="EMBL" id="QRH03639.1"/>
    </source>
</evidence>
<dbReference type="EMBL" id="CP069213">
    <property type="protein sequence ID" value="QRH03639.1"/>
    <property type="molecule type" value="Genomic_DNA"/>
</dbReference>
<evidence type="ECO:0000256" key="1">
    <source>
        <dbReference type="SAM" id="MobiDB-lite"/>
    </source>
</evidence>
<name>A0ABX7G8N5_9GAMM</name>
<feature type="compositionally biased region" description="Basic and acidic residues" evidence="1">
    <location>
        <begin position="267"/>
        <end position="280"/>
    </location>
</feature>
<protein>
    <submittedName>
        <fullName evidence="2">DUF2989 domain-containing protein</fullName>
    </submittedName>
</protein>
<evidence type="ECO:0000313" key="3">
    <source>
        <dbReference type="Proteomes" id="UP000596252"/>
    </source>
</evidence>
<reference evidence="2 3" key="1">
    <citation type="journal article" date="2012" name="Antonie Van Leeuwenhoek">
        <title>Shewanella litorisediminis sp. nov., a gammaproteobacterium isolated from a tidal flat sediment.</title>
        <authorList>
            <person name="Lee M.H."/>
            <person name="Yoon J.H."/>
        </authorList>
    </citation>
    <scope>NUCLEOTIDE SEQUENCE [LARGE SCALE GENOMIC DNA]</scope>
    <source>
        <strain evidence="2 3">SMK1-12</strain>
    </source>
</reference>
<dbReference type="InterPro" id="IPR021372">
    <property type="entry name" value="DUF2989"/>
</dbReference>
<sequence>MFTSFAVVAGSFVLFGCDNDRNSDMICKNNPELCEDLHKDSWCRYEKGDLIRQRFILKTTPDPTGKQIYDQLRFLEVYSKCIELASGVQHKVNVQRTNDRLRAFGVSVQNLEELQESTKGSQDPYLAYYHWSRLDDAKSLSVLINAEKEGRISDPELLSKLAIYYLKTDAARAKKLYLDVLGMVDEKHLDPDWLLGLATASRTLGDLEGSYLYSRANIVLTSQSVNEAQMLALLAGDKTKAESLDSEAEQLAKAVISGNFAGSAIEKRLRSEPATERAKTEPVAPSTSH</sequence>
<gene>
    <name evidence="2" type="ORF">JQC75_09130</name>
</gene>